<reference evidence="1 2" key="1">
    <citation type="submission" date="2017-07" db="EMBL/GenBank/DDBJ databases">
        <title>Genome Sequence of Antarctobacter heliothermus Strain SMS3 Isolated from a culture of the Diatom Skeletonema marinoi.</title>
        <authorList>
            <person name="Topel M."/>
            <person name="Pinder M.I.M."/>
            <person name="Johansson O.N."/>
            <person name="Kourtchenko O."/>
            <person name="Godhe A."/>
            <person name="Clarke A.K."/>
        </authorList>
    </citation>
    <scope>NUCLEOTIDE SEQUENCE [LARGE SCALE GENOMIC DNA]</scope>
    <source>
        <strain evidence="1 2">SMS3</strain>
    </source>
</reference>
<dbReference type="AlphaFoldDB" id="A0A222E753"/>
<protein>
    <recommendedName>
        <fullName evidence="3">SnoaL-like domain-containing protein</fullName>
    </recommendedName>
</protein>
<dbReference type="EMBL" id="CP022540">
    <property type="protein sequence ID" value="ASP22025.1"/>
    <property type="molecule type" value="Genomic_DNA"/>
</dbReference>
<sequence>MDGTRPFHGELSAEQIKKDSVPEAVAIYQDTIDAIKAHFWTRDWDALLSFIAIPNRISALDAARVFNSHNEWLNVTRAARTCFADQGVTEYHRICGGAFFTDADKQEITGFHETYILRGSALAAPRFKGYMRIVWRDGRWQSAGLHTDQRDTVFPTIYADRLVPAMDPRPTP</sequence>
<evidence type="ECO:0000313" key="1">
    <source>
        <dbReference type="EMBL" id="ASP22025.1"/>
    </source>
</evidence>
<evidence type="ECO:0000313" key="2">
    <source>
        <dbReference type="Proteomes" id="UP000203589"/>
    </source>
</evidence>
<dbReference type="RefSeq" id="WP_094035858.1">
    <property type="nucleotide sequence ID" value="NZ_CP022540.1"/>
</dbReference>
<accession>A0A222E753</accession>
<name>A0A222E753_9RHOB</name>
<proteinExistence type="predicted"/>
<dbReference type="KEGG" id="aht:ANTHELSMS3_03394"/>
<keyword evidence="2" id="KW-1185">Reference proteome</keyword>
<dbReference type="OrthoDB" id="7717972at2"/>
<gene>
    <name evidence="1" type="ORF">ANTHELSMS3_03394</name>
</gene>
<dbReference type="Proteomes" id="UP000203589">
    <property type="component" value="Chromosome"/>
</dbReference>
<evidence type="ECO:0008006" key="3">
    <source>
        <dbReference type="Google" id="ProtNLM"/>
    </source>
</evidence>
<organism evidence="1 2">
    <name type="scientific">Antarctobacter heliothermus</name>
    <dbReference type="NCBI Taxonomy" id="74033"/>
    <lineage>
        <taxon>Bacteria</taxon>
        <taxon>Pseudomonadati</taxon>
        <taxon>Pseudomonadota</taxon>
        <taxon>Alphaproteobacteria</taxon>
        <taxon>Rhodobacterales</taxon>
        <taxon>Roseobacteraceae</taxon>
        <taxon>Antarctobacter</taxon>
    </lineage>
</organism>